<evidence type="ECO:0000313" key="1">
    <source>
        <dbReference type="EMBL" id="UOQ51735.1"/>
    </source>
</evidence>
<evidence type="ECO:0000313" key="2">
    <source>
        <dbReference type="Proteomes" id="UP000831785"/>
    </source>
</evidence>
<protein>
    <submittedName>
        <fullName evidence="1">Uncharacterized protein</fullName>
    </submittedName>
</protein>
<keyword evidence="2" id="KW-1185">Reference proteome</keyword>
<proteinExistence type="predicted"/>
<gene>
    <name evidence="1" type="ORF">MUN80_18460</name>
</gene>
<name>A0ABY4F590_9BACT</name>
<dbReference type="Proteomes" id="UP000831785">
    <property type="component" value="Chromosome"/>
</dbReference>
<dbReference type="RefSeq" id="WP_244715060.1">
    <property type="nucleotide sequence ID" value="NZ_CP095049.1"/>
</dbReference>
<sequence>MLFSPAAPVGSQVCTLTVHTVLRAGNLKSESAARWQVRKTLRHASVAGFVFDLTTLDFAQTPAHGPDQLTADLMALQQHLVVETDAAGRLVRVDNLPELHRQWAALRPRLHAKYRGAADIPPALIDQLGQVLDADALPAALARNPAFGALLPPLYGRVYSAAEPVPGTATVPRFVGELELPFRTEARLMNAAPTAAVAATVQVAGEVDEDRYDAAAARRGLCALADQPNLDARVWALHHESYVFGPRHELVEATRHTRAEVPGVLGQQLTVLLHTRAN</sequence>
<accession>A0ABY4F590</accession>
<organism evidence="1 2">
    <name type="scientific">Hymenobacter cellulosivorans</name>
    <dbReference type="NCBI Taxonomy" id="2932249"/>
    <lineage>
        <taxon>Bacteria</taxon>
        <taxon>Pseudomonadati</taxon>
        <taxon>Bacteroidota</taxon>
        <taxon>Cytophagia</taxon>
        <taxon>Cytophagales</taxon>
        <taxon>Hymenobacteraceae</taxon>
        <taxon>Hymenobacter</taxon>
    </lineage>
</organism>
<dbReference type="EMBL" id="CP095049">
    <property type="protein sequence ID" value="UOQ51735.1"/>
    <property type="molecule type" value="Genomic_DNA"/>
</dbReference>
<reference evidence="1 2" key="1">
    <citation type="submission" date="2022-04" db="EMBL/GenBank/DDBJ databases">
        <title>Hymenobacter sp. isolated from the air.</title>
        <authorList>
            <person name="Won M."/>
            <person name="Lee C.-M."/>
            <person name="Woen H.-Y."/>
            <person name="Kwon S.-W."/>
        </authorList>
    </citation>
    <scope>NUCLEOTIDE SEQUENCE [LARGE SCALE GENOMIC DNA]</scope>
    <source>
        <strain evidence="2">5116 S-27</strain>
    </source>
</reference>